<dbReference type="InterPro" id="IPR000999">
    <property type="entry name" value="RNase_III_dom"/>
</dbReference>
<gene>
    <name evidence="2" type="ORF">FIBSPDRAFT_913615</name>
</gene>
<proteinExistence type="predicted"/>
<reference evidence="2 3" key="1">
    <citation type="journal article" date="2016" name="Mol. Biol. Evol.">
        <title>Comparative Genomics of Early-Diverging Mushroom-Forming Fungi Provides Insights into the Origins of Lignocellulose Decay Capabilities.</title>
        <authorList>
            <person name="Nagy L.G."/>
            <person name="Riley R."/>
            <person name="Tritt A."/>
            <person name="Adam C."/>
            <person name="Daum C."/>
            <person name="Floudas D."/>
            <person name="Sun H."/>
            <person name="Yadav J.S."/>
            <person name="Pangilinan J."/>
            <person name="Larsson K.H."/>
            <person name="Matsuura K."/>
            <person name="Barry K."/>
            <person name="Labutti K."/>
            <person name="Kuo R."/>
            <person name="Ohm R.A."/>
            <person name="Bhattacharya S.S."/>
            <person name="Shirouzu T."/>
            <person name="Yoshinaga Y."/>
            <person name="Martin F.M."/>
            <person name="Grigoriev I.V."/>
            <person name="Hibbett D.S."/>
        </authorList>
    </citation>
    <scope>NUCLEOTIDE SEQUENCE [LARGE SCALE GENOMIC DNA]</scope>
    <source>
        <strain evidence="2 3">CBS 109695</strain>
    </source>
</reference>
<accession>A0A166AB76</accession>
<dbReference type="OrthoDB" id="2281895at2759"/>
<feature type="domain" description="RNase III" evidence="1">
    <location>
        <begin position="20"/>
        <end position="110"/>
    </location>
</feature>
<name>A0A166AB76_9AGAM</name>
<evidence type="ECO:0000259" key="1">
    <source>
        <dbReference type="Pfam" id="PF14622"/>
    </source>
</evidence>
<keyword evidence="3" id="KW-1185">Reference proteome</keyword>
<dbReference type="PANTHER" id="PTHR28160">
    <property type="entry name" value="54S RIBOSOMAL PROTEIN L15, MITOCHONDRIAL"/>
    <property type="match status" value="1"/>
</dbReference>
<dbReference type="GO" id="GO:0006396">
    <property type="term" value="P:RNA processing"/>
    <property type="evidence" value="ECO:0007669"/>
    <property type="project" value="InterPro"/>
</dbReference>
<dbReference type="SUPFAM" id="SSF69065">
    <property type="entry name" value="RNase III domain-like"/>
    <property type="match status" value="1"/>
</dbReference>
<dbReference type="GO" id="GO:0005762">
    <property type="term" value="C:mitochondrial large ribosomal subunit"/>
    <property type="evidence" value="ECO:0007669"/>
    <property type="project" value="InterPro"/>
</dbReference>
<evidence type="ECO:0000313" key="3">
    <source>
        <dbReference type="Proteomes" id="UP000076532"/>
    </source>
</evidence>
<dbReference type="AlphaFoldDB" id="A0A166AB76"/>
<dbReference type="GO" id="GO:0003735">
    <property type="term" value="F:structural constituent of ribosome"/>
    <property type="evidence" value="ECO:0007669"/>
    <property type="project" value="InterPro"/>
</dbReference>
<dbReference type="InterPro" id="IPR040030">
    <property type="entry name" value="Ribosomal_mL57"/>
</dbReference>
<organism evidence="2 3">
    <name type="scientific">Athelia psychrophila</name>
    <dbReference type="NCBI Taxonomy" id="1759441"/>
    <lineage>
        <taxon>Eukaryota</taxon>
        <taxon>Fungi</taxon>
        <taxon>Dikarya</taxon>
        <taxon>Basidiomycota</taxon>
        <taxon>Agaricomycotina</taxon>
        <taxon>Agaricomycetes</taxon>
        <taxon>Agaricomycetidae</taxon>
        <taxon>Atheliales</taxon>
        <taxon>Atheliaceae</taxon>
        <taxon>Athelia</taxon>
    </lineage>
</organism>
<dbReference type="Pfam" id="PF14622">
    <property type="entry name" value="Ribonucleas_3_3"/>
    <property type="match status" value="1"/>
</dbReference>
<dbReference type="Proteomes" id="UP000076532">
    <property type="component" value="Unassembled WGS sequence"/>
</dbReference>
<evidence type="ECO:0000313" key="2">
    <source>
        <dbReference type="EMBL" id="KZP11431.1"/>
    </source>
</evidence>
<dbReference type="GO" id="GO:0004525">
    <property type="term" value="F:ribonuclease III activity"/>
    <property type="evidence" value="ECO:0007669"/>
    <property type="project" value="InterPro"/>
</dbReference>
<dbReference type="InterPro" id="IPR036389">
    <property type="entry name" value="RNase_III_sf"/>
</dbReference>
<dbReference type="Gene3D" id="1.10.1520.10">
    <property type="entry name" value="Ribonuclease III domain"/>
    <property type="match status" value="1"/>
</dbReference>
<dbReference type="PANTHER" id="PTHR28160:SF1">
    <property type="entry name" value="LARGE RIBOSOMAL SUBUNIT PROTEIN ML57"/>
    <property type="match status" value="1"/>
</dbReference>
<dbReference type="STRING" id="436010.A0A166AB76"/>
<dbReference type="EMBL" id="KV417663">
    <property type="protein sequence ID" value="KZP11431.1"/>
    <property type="molecule type" value="Genomic_DNA"/>
</dbReference>
<protein>
    <recommendedName>
        <fullName evidence="1">RNase III domain-containing protein</fullName>
    </recommendedName>
</protein>
<sequence length="231" mass="25622">MESRFARHLNEQFTPLNFPPELARRILTHGSHDKAANDGHNARLAFIGRRVMQTYTSLLLHSSPACDPSHDHEFIVGRTLNTYALGQYVAPHLQLARIVRWRPTVNPEISKRAQFKYTKDVPAHFEGGEEGKDIAREVDPELMVAIKSHPAVMRSVGLYKVMGEAVEALVGGTYHQFGGTVALRMFHTRVLPHLLLTGPLGLHPAYHADAFNKAQEMAKAGLVPVRAAAAQ</sequence>
<dbReference type="GO" id="GO:0032543">
    <property type="term" value="P:mitochondrial translation"/>
    <property type="evidence" value="ECO:0007669"/>
    <property type="project" value="InterPro"/>
</dbReference>